<keyword evidence="1" id="KW-0472">Membrane</keyword>
<feature type="transmembrane region" description="Helical" evidence="1">
    <location>
        <begin position="12"/>
        <end position="32"/>
    </location>
</feature>
<accession>A0ABQ3YH53</accession>
<dbReference type="Proteomes" id="UP000609879">
    <property type="component" value="Unassembled WGS sequence"/>
</dbReference>
<keyword evidence="1" id="KW-0812">Transmembrane</keyword>
<evidence type="ECO:0000256" key="1">
    <source>
        <dbReference type="SAM" id="Phobius"/>
    </source>
</evidence>
<gene>
    <name evidence="2" type="ORF">Ade02nite_79590</name>
</gene>
<sequence>MKVSVKHKSNTVTYIVLGVAFLIMLGTALFAFGSAHESREASEKAQQLQSELSAAGLRVPTEEQIIRVLGDDGGAVCDSPGNALRRATLYGLLTNGAAGPGQRPVIADNKVVQGQLMIIKVYCPQYIEEFQEVVDDLKLEKVA</sequence>
<dbReference type="RefSeq" id="WP_203775328.1">
    <property type="nucleotide sequence ID" value="NZ_BAAABO010000011.1"/>
</dbReference>
<dbReference type="EMBL" id="BOMI01000165">
    <property type="protein sequence ID" value="GID79318.1"/>
    <property type="molecule type" value="Genomic_DNA"/>
</dbReference>
<keyword evidence="3" id="KW-1185">Reference proteome</keyword>
<proteinExistence type="predicted"/>
<organism evidence="2 3">
    <name type="scientific">Paractinoplanes deccanensis</name>
    <dbReference type="NCBI Taxonomy" id="113561"/>
    <lineage>
        <taxon>Bacteria</taxon>
        <taxon>Bacillati</taxon>
        <taxon>Actinomycetota</taxon>
        <taxon>Actinomycetes</taxon>
        <taxon>Micromonosporales</taxon>
        <taxon>Micromonosporaceae</taxon>
        <taxon>Paractinoplanes</taxon>
    </lineage>
</organism>
<reference evidence="2 3" key="1">
    <citation type="submission" date="2021-01" db="EMBL/GenBank/DDBJ databases">
        <title>Whole genome shotgun sequence of Actinoplanes deccanensis NBRC 13994.</title>
        <authorList>
            <person name="Komaki H."/>
            <person name="Tamura T."/>
        </authorList>
    </citation>
    <scope>NUCLEOTIDE SEQUENCE [LARGE SCALE GENOMIC DNA]</scope>
    <source>
        <strain evidence="2 3">NBRC 13994</strain>
    </source>
</reference>
<evidence type="ECO:0000313" key="2">
    <source>
        <dbReference type="EMBL" id="GID79318.1"/>
    </source>
</evidence>
<evidence type="ECO:0000313" key="3">
    <source>
        <dbReference type="Proteomes" id="UP000609879"/>
    </source>
</evidence>
<keyword evidence="1" id="KW-1133">Transmembrane helix</keyword>
<name>A0ABQ3YH53_9ACTN</name>
<comment type="caution">
    <text evidence="2">The sequence shown here is derived from an EMBL/GenBank/DDBJ whole genome shotgun (WGS) entry which is preliminary data.</text>
</comment>
<protein>
    <submittedName>
        <fullName evidence="2">Uncharacterized protein</fullName>
    </submittedName>
</protein>